<protein>
    <submittedName>
        <fullName evidence="2">Uncharacterized protein</fullName>
    </submittedName>
</protein>
<reference evidence="3" key="1">
    <citation type="journal article" date="2012" name="Science">
        <title>The Paleozoic origin of enzymatic lignin decomposition reconstructed from 31 fungal genomes.</title>
        <authorList>
            <person name="Floudas D."/>
            <person name="Binder M."/>
            <person name="Riley R."/>
            <person name="Barry K."/>
            <person name="Blanchette R.A."/>
            <person name="Henrissat B."/>
            <person name="Martinez A.T."/>
            <person name="Otillar R."/>
            <person name="Spatafora J.W."/>
            <person name="Yadav J.S."/>
            <person name="Aerts A."/>
            <person name="Benoit I."/>
            <person name="Boyd A."/>
            <person name="Carlson A."/>
            <person name="Copeland A."/>
            <person name="Coutinho P.M."/>
            <person name="de Vries R.P."/>
            <person name="Ferreira P."/>
            <person name="Findley K."/>
            <person name="Foster B."/>
            <person name="Gaskell J."/>
            <person name="Glotzer D."/>
            <person name="Gorecki P."/>
            <person name="Heitman J."/>
            <person name="Hesse C."/>
            <person name="Hori C."/>
            <person name="Igarashi K."/>
            <person name="Jurgens J.A."/>
            <person name="Kallen N."/>
            <person name="Kersten P."/>
            <person name="Kohler A."/>
            <person name="Kuees U."/>
            <person name="Kumar T.K.A."/>
            <person name="Kuo A."/>
            <person name="LaButti K."/>
            <person name="Larrondo L.F."/>
            <person name="Lindquist E."/>
            <person name="Ling A."/>
            <person name="Lombard V."/>
            <person name="Lucas S."/>
            <person name="Lundell T."/>
            <person name="Martin R."/>
            <person name="McLaughlin D.J."/>
            <person name="Morgenstern I."/>
            <person name="Morin E."/>
            <person name="Murat C."/>
            <person name="Nagy L.G."/>
            <person name="Nolan M."/>
            <person name="Ohm R.A."/>
            <person name="Patyshakuliyeva A."/>
            <person name="Rokas A."/>
            <person name="Ruiz-Duenas F.J."/>
            <person name="Sabat G."/>
            <person name="Salamov A."/>
            <person name="Samejima M."/>
            <person name="Schmutz J."/>
            <person name="Slot J.C."/>
            <person name="St John F."/>
            <person name="Stenlid J."/>
            <person name="Sun H."/>
            <person name="Sun S."/>
            <person name="Syed K."/>
            <person name="Tsang A."/>
            <person name="Wiebenga A."/>
            <person name="Young D."/>
            <person name="Pisabarro A."/>
            <person name="Eastwood D.C."/>
            <person name="Martin F."/>
            <person name="Cullen D."/>
            <person name="Grigoriev I.V."/>
            <person name="Hibbett D.S."/>
        </authorList>
    </citation>
    <scope>NUCLEOTIDE SEQUENCE [LARGE SCALE GENOMIC DNA]</scope>
    <source>
        <strain evidence="3">TFB10046</strain>
    </source>
</reference>
<dbReference type="EMBL" id="JH688076">
    <property type="protein sequence ID" value="EJD33814.1"/>
    <property type="molecule type" value="Genomic_DNA"/>
</dbReference>
<dbReference type="KEGG" id="adl:AURDEDRAFT_177117"/>
<dbReference type="InParanoid" id="J0D4X9"/>
<sequence>MHVCGPPSSLAFLPPPSRPPLSSPSPPFFLARADGLDFSSGRSAPRSARRSEDVFDDREWICMRKIDPSVLVRRRSCDAAALIHVRSRLRPCADAPLGRRIMLGAGAGAVFLPGGLFASDVTALTHSTFPLSLSPAGDAQQTRSQENAGQMPPVTRIGVAAIAPGSDAMRCPPGMPTLPFADDPASGWWALCFTVIRMLTNGHVWHYRRYYASSDSGSLGACNRSVTTPAELMEAAGPRAAVEP</sequence>
<evidence type="ECO:0000256" key="1">
    <source>
        <dbReference type="SAM" id="MobiDB-lite"/>
    </source>
</evidence>
<dbReference type="AlphaFoldDB" id="J0D4X9"/>
<accession>J0D4X9</accession>
<feature type="region of interest" description="Disordered" evidence="1">
    <location>
        <begin position="1"/>
        <end position="28"/>
    </location>
</feature>
<evidence type="ECO:0000313" key="2">
    <source>
        <dbReference type="EMBL" id="EJD33814.1"/>
    </source>
</evidence>
<keyword evidence="3" id="KW-1185">Reference proteome</keyword>
<evidence type="ECO:0000313" key="3">
    <source>
        <dbReference type="Proteomes" id="UP000006514"/>
    </source>
</evidence>
<proteinExistence type="predicted"/>
<name>J0D4X9_AURST</name>
<organism evidence="2 3">
    <name type="scientific">Auricularia subglabra (strain TFB-10046 / SS5)</name>
    <name type="common">White-rot fungus</name>
    <name type="synonym">Auricularia delicata (strain TFB10046)</name>
    <dbReference type="NCBI Taxonomy" id="717982"/>
    <lineage>
        <taxon>Eukaryota</taxon>
        <taxon>Fungi</taxon>
        <taxon>Dikarya</taxon>
        <taxon>Basidiomycota</taxon>
        <taxon>Agaricomycotina</taxon>
        <taxon>Agaricomycetes</taxon>
        <taxon>Auriculariales</taxon>
        <taxon>Auriculariaceae</taxon>
        <taxon>Auricularia</taxon>
    </lineage>
</organism>
<gene>
    <name evidence="2" type="ORF">AURDEDRAFT_177117</name>
</gene>
<feature type="compositionally biased region" description="Low complexity" evidence="1">
    <location>
        <begin position="1"/>
        <end position="12"/>
    </location>
</feature>
<feature type="compositionally biased region" description="Pro residues" evidence="1">
    <location>
        <begin position="13"/>
        <end position="27"/>
    </location>
</feature>
<dbReference type="Proteomes" id="UP000006514">
    <property type="component" value="Unassembled WGS sequence"/>
</dbReference>